<evidence type="ECO:0000256" key="2">
    <source>
        <dbReference type="ARBA" id="ARBA00011915"/>
    </source>
</evidence>
<comment type="catalytic activity">
    <reaction evidence="1">
        <text>3-hydroxy-2-methylpropanoyl-CoA + H2O = 3-hydroxy-2-methylpropanoate + CoA + H(+)</text>
        <dbReference type="Rhea" id="RHEA:20888"/>
        <dbReference type="ChEBI" id="CHEBI:11805"/>
        <dbReference type="ChEBI" id="CHEBI:15377"/>
        <dbReference type="ChEBI" id="CHEBI:15378"/>
        <dbReference type="ChEBI" id="CHEBI:57287"/>
        <dbReference type="ChEBI" id="CHEBI:57340"/>
        <dbReference type="EC" id="3.1.2.4"/>
    </reaction>
</comment>
<dbReference type="SUPFAM" id="SSF52096">
    <property type="entry name" value="ClpP/crotonase"/>
    <property type="match status" value="1"/>
</dbReference>
<proteinExistence type="predicted"/>
<organism evidence="5 6">
    <name type="scientific">Helicostylum pulchrum</name>
    <dbReference type="NCBI Taxonomy" id="562976"/>
    <lineage>
        <taxon>Eukaryota</taxon>
        <taxon>Fungi</taxon>
        <taxon>Fungi incertae sedis</taxon>
        <taxon>Mucoromycota</taxon>
        <taxon>Mucoromycotina</taxon>
        <taxon>Mucoromycetes</taxon>
        <taxon>Mucorales</taxon>
        <taxon>Mucorineae</taxon>
        <taxon>Mucoraceae</taxon>
        <taxon>Helicostylum</taxon>
    </lineage>
</organism>
<comment type="caution">
    <text evidence="5">The sequence shown here is derived from an EMBL/GenBank/DDBJ whole genome shotgun (WGS) entry which is preliminary data.</text>
</comment>
<dbReference type="EC" id="3.1.2.4" evidence="2"/>
<dbReference type="Pfam" id="PF16113">
    <property type="entry name" value="ECH_2"/>
    <property type="match status" value="1"/>
</dbReference>
<dbReference type="CDD" id="cd06558">
    <property type="entry name" value="crotonase-like"/>
    <property type="match status" value="1"/>
</dbReference>
<evidence type="ECO:0000256" key="3">
    <source>
        <dbReference type="ARBA" id="ARBA00022801"/>
    </source>
</evidence>
<keyword evidence="6" id="KW-1185">Reference proteome</keyword>
<keyword evidence="3" id="KW-0378">Hydrolase</keyword>
<dbReference type="InterPro" id="IPR029045">
    <property type="entry name" value="ClpP/crotonase-like_dom_sf"/>
</dbReference>
<evidence type="ECO:0000259" key="4">
    <source>
        <dbReference type="Pfam" id="PF16113"/>
    </source>
</evidence>
<name>A0ABP9XP98_9FUNG</name>
<protein>
    <recommendedName>
        <fullName evidence="2">3-hydroxyisobutyryl-CoA hydrolase</fullName>
        <ecNumber evidence="2">3.1.2.4</ecNumber>
    </recommendedName>
</protein>
<evidence type="ECO:0000313" key="5">
    <source>
        <dbReference type="EMBL" id="GAA5795983.1"/>
    </source>
</evidence>
<evidence type="ECO:0000313" key="6">
    <source>
        <dbReference type="Proteomes" id="UP001476247"/>
    </source>
</evidence>
<dbReference type="Proteomes" id="UP001476247">
    <property type="component" value="Unassembled WGS sequence"/>
</dbReference>
<accession>A0ABP9XP98</accession>
<dbReference type="PANTHER" id="PTHR43176:SF3">
    <property type="entry name" value="3-HYDROXYISOBUTYRYL-COA HYDROLASE, MITOCHONDRIAL"/>
    <property type="match status" value="1"/>
</dbReference>
<dbReference type="EMBL" id="BAABUJ010000005">
    <property type="protein sequence ID" value="GAA5795983.1"/>
    <property type="molecule type" value="Genomic_DNA"/>
</dbReference>
<sequence length="457" mass="51518">MSQSTNKSLLLAQDRLNTQLSFLNGGSTQEPEILIKEEKNTGVITFNRPKQLNAFSLDMFTATLISLEAFESSGHVNMIHLQGKGRAFGSGVDIRDILQIVTDPLRKSEFDYRLPIAYNLIYFIGTMKTPVISFMDGITIGGTCCSSALSHFSIATENTRLSFPETRFGHFCDAGASFFLSRLNGNIGKYLALTSKPLSAEDVLFSGIATHFVPSNQLIALKNSLVNLDCPSKETINRTIEQFAVKPGHIATSYTLFGERRDIINRCFQFNTVAKILEALKKEGSKFSLETIDQISQGSPISVALTLENIRRGSSLSLEQCIRMEFKPWQIVPFEDDFRNGILSTIRKGKEPRWSRKDCYAVNFEKDILGRYFNTEAKETLKLTSNNEDRYFTTQGRRFGLPTEGEVKRAKQGNNLDSDESIVAWFINQRNNKYGIREEVEEILARERKKNITSIIT</sequence>
<dbReference type="Gene3D" id="3.90.226.10">
    <property type="entry name" value="2-enoyl-CoA Hydratase, Chain A, domain 1"/>
    <property type="match status" value="1"/>
</dbReference>
<evidence type="ECO:0000256" key="1">
    <source>
        <dbReference type="ARBA" id="ARBA00001709"/>
    </source>
</evidence>
<dbReference type="PANTHER" id="PTHR43176">
    <property type="entry name" value="3-HYDROXYISOBUTYRYL-COA HYDROLASE-RELATED"/>
    <property type="match status" value="1"/>
</dbReference>
<feature type="domain" description="Enoyl-CoA hydratase/isomerase" evidence="4">
    <location>
        <begin position="42"/>
        <end position="363"/>
    </location>
</feature>
<dbReference type="InterPro" id="IPR045004">
    <property type="entry name" value="ECH_dom"/>
</dbReference>
<gene>
    <name evidence="5" type="ORF">HPULCUR_001348</name>
</gene>
<reference evidence="5 6" key="1">
    <citation type="submission" date="2024-04" db="EMBL/GenBank/DDBJ databases">
        <title>genome sequences of Mucor flavus KT1a and Helicostylum pulchrum KT1b strains isolation_sourced from the surface of a dry-aged beef.</title>
        <authorList>
            <person name="Toyotome T."/>
            <person name="Hosono M."/>
            <person name="Torimaru M."/>
            <person name="Fukuda K."/>
            <person name="Mikami N."/>
        </authorList>
    </citation>
    <scope>NUCLEOTIDE SEQUENCE [LARGE SCALE GENOMIC DNA]</scope>
    <source>
        <strain evidence="5 6">KT1b</strain>
    </source>
</reference>
<dbReference type="InterPro" id="IPR032259">
    <property type="entry name" value="HIBYL-CoA-H"/>
</dbReference>